<dbReference type="SUPFAM" id="SSF56935">
    <property type="entry name" value="Porins"/>
    <property type="match status" value="1"/>
</dbReference>
<comment type="caution">
    <text evidence="18">The sequence shown here is derived from an EMBL/GenBank/DDBJ whole genome shotgun (WGS) entry which is preliminary data.</text>
</comment>
<keyword evidence="3 14" id="KW-0813">Transport</keyword>
<dbReference type="Pfam" id="PF07660">
    <property type="entry name" value="STN"/>
    <property type="match status" value="1"/>
</dbReference>
<keyword evidence="6 14" id="KW-0812">Transmembrane</keyword>
<dbReference type="Pfam" id="PF00593">
    <property type="entry name" value="TonB_dep_Rec_b-barrel"/>
    <property type="match status" value="1"/>
</dbReference>
<evidence type="ECO:0000259" key="17">
    <source>
        <dbReference type="SMART" id="SM00965"/>
    </source>
</evidence>
<dbReference type="InterPro" id="IPR037066">
    <property type="entry name" value="Plug_dom_sf"/>
</dbReference>
<evidence type="ECO:0000256" key="13">
    <source>
        <dbReference type="ARBA" id="ARBA00023237"/>
    </source>
</evidence>
<comment type="subcellular location">
    <subcellularLocation>
        <location evidence="1 14">Cell outer membrane</location>
        <topology evidence="1 14">Multi-pass membrane protein</topology>
    </subcellularLocation>
</comment>
<keyword evidence="10 15" id="KW-0798">TonB box</keyword>
<keyword evidence="5" id="KW-0410">Iron transport</keyword>
<evidence type="ECO:0000256" key="14">
    <source>
        <dbReference type="PROSITE-ProRule" id="PRU01360"/>
    </source>
</evidence>
<dbReference type="InterPro" id="IPR010105">
    <property type="entry name" value="TonB_sidphr_rcpt"/>
</dbReference>
<accession>A0A4Y3WDV0</accession>
<dbReference type="GO" id="GO:0015891">
    <property type="term" value="P:siderophore transport"/>
    <property type="evidence" value="ECO:0007669"/>
    <property type="project" value="InterPro"/>
</dbReference>
<dbReference type="CDD" id="cd01347">
    <property type="entry name" value="ligand_gated_channel"/>
    <property type="match status" value="1"/>
</dbReference>
<evidence type="ECO:0000256" key="10">
    <source>
        <dbReference type="ARBA" id="ARBA00023077"/>
    </source>
</evidence>
<dbReference type="EMBL" id="BJNF01000092">
    <property type="protein sequence ID" value="GEC17192.1"/>
    <property type="molecule type" value="Genomic_DNA"/>
</dbReference>
<evidence type="ECO:0000256" key="4">
    <source>
        <dbReference type="ARBA" id="ARBA00022452"/>
    </source>
</evidence>
<evidence type="ECO:0000313" key="18">
    <source>
        <dbReference type="EMBL" id="GEC17192.1"/>
    </source>
</evidence>
<dbReference type="RefSeq" id="WP_181410532.1">
    <property type="nucleotide sequence ID" value="NZ_BJNF01000092.1"/>
</dbReference>
<feature type="domain" description="Secretin/TonB short N-terminal" evidence="17">
    <location>
        <begin position="34"/>
        <end position="85"/>
    </location>
</feature>
<protein>
    <submittedName>
        <fullName evidence="18">TonB-dependent receptor</fullName>
    </submittedName>
</protein>
<dbReference type="InterPro" id="IPR012910">
    <property type="entry name" value="Plug_dom"/>
</dbReference>
<dbReference type="InterPro" id="IPR039426">
    <property type="entry name" value="TonB-dep_rcpt-like"/>
</dbReference>
<keyword evidence="13 14" id="KW-0998">Cell outer membrane</keyword>
<evidence type="ECO:0000256" key="2">
    <source>
        <dbReference type="ARBA" id="ARBA00009810"/>
    </source>
</evidence>
<dbReference type="FunFam" id="2.170.130.10:FF:000010">
    <property type="entry name" value="Ferripyoverdine receptor"/>
    <property type="match status" value="1"/>
</dbReference>
<evidence type="ECO:0000256" key="11">
    <source>
        <dbReference type="ARBA" id="ARBA00023136"/>
    </source>
</evidence>
<evidence type="ECO:0000256" key="6">
    <source>
        <dbReference type="ARBA" id="ARBA00022692"/>
    </source>
</evidence>
<dbReference type="Pfam" id="PF07715">
    <property type="entry name" value="Plug"/>
    <property type="match status" value="1"/>
</dbReference>
<name>A0A4Y3WDV0_NITWI</name>
<dbReference type="Gene3D" id="2.170.130.10">
    <property type="entry name" value="TonB-dependent receptor, plug domain"/>
    <property type="match status" value="1"/>
</dbReference>
<dbReference type="Proteomes" id="UP000318825">
    <property type="component" value="Unassembled WGS sequence"/>
</dbReference>
<keyword evidence="4 14" id="KW-1134">Transmembrane beta strand</keyword>
<dbReference type="PANTHER" id="PTHR32552">
    <property type="entry name" value="FERRICHROME IRON RECEPTOR-RELATED"/>
    <property type="match status" value="1"/>
</dbReference>
<dbReference type="GO" id="GO:0009279">
    <property type="term" value="C:cell outer membrane"/>
    <property type="evidence" value="ECO:0007669"/>
    <property type="project" value="UniProtKB-SubCell"/>
</dbReference>
<dbReference type="Gene3D" id="3.55.50.30">
    <property type="match status" value="1"/>
</dbReference>
<evidence type="ECO:0000256" key="8">
    <source>
        <dbReference type="ARBA" id="ARBA00023004"/>
    </source>
</evidence>
<proteinExistence type="inferred from homology"/>
<keyword evidence="11 14" id="KW-0472">Membrane</keyword>
<evidence type="ECO:0000256" key="12">
    <source>
        <dbReference type="ARBA" id="ARBA00023170"/>
    </source>
</evidence>
<reference evidence="18 19" key="1">
    <citation type="submission" date="2019-06" db="EMBL/GenBank/DDBJ databases">
        <title>Whole genome shotgun sequence of Nitrobacter winogradskyi NBRC 14297.</title>
        <authorList>
            <person name="Hosoyama A."/>
            <person name="Uohara A."/>
            <person name="Ohji S."/>
            <person name="Ichikawa N."/>
        </authorList>
    </citation>
    <scope>NUCLEOTIDE SEQUENCE [LARGE SCALE GENOMIC DNA]</scope>
    <source>
        <strain evidence="18 19">NBRC 14297</strain>
    </source>
</reference>
<dbReference type="InterPro" id="IPR036942">
    <property type="entry name" value="Beta-barrel_TonB_sf"/>
</dbReference>
<dbReference type="GO" id="GO:0015344">
    <property type="term" value="F:siderophore uptake transmembrane transporter activity"/>
    <property type="evidence" value="ECO:0007669"/>
    <property type="project" value="TreeGrafter"/>
</dbReference>
<dbReference type="AlphaFoldDB" id="A0A4Y3WDV0"/>
<sequence length="807" mass="88345">MADPVAAQANARSFNIAPQPLASALREFANQSGMQLAYRTSELRGMNSPGFQGSASSTQALARLLAGTGVSYNVSGANTVTIQRAAEPVAGAAPAGAISLSTIDVQGSPTSDPAATEGSGSYTTTQMSSSTGLPLSIRETPQSVTVISRQRMDDQNIRTFNDAMESTAGVTSQRWDNDRVEFMSRGFKLTEFRYDGVPVDADGAGDHGLSTVDMAIYDRVEVTKGASGLLQGAGNPGAAVNLARKRPTKAFQGSIAGLVGSWNNYRTDFDLSGALNDAGTVRGRFAGALLDGNSYLDHYHKRRHVLYGVIEVDLTDDTMLTIGSDYQKDKSRGAQWGGLPLFFSDGTRTNWDVSTNPGAVWSRNDFSMNTYFATLEHNFDNGWKAVGSFNHRRSISDFMLGSASAGYPDPVTGAGVSQFIWKGPFNMIQNTVNLNVSGPVEVMGRTHELTFGVLATRRSERGLYYDDPSFPFLGDPPTYDPSVPNFFTWRGNSPQPSFPLLGRVESSYSRTGTFVATRLKPIEHLSILLGGRLDWWSFNDKGTYIDPLGEWLYPAQYSVNARVTPYAGIVYDLTDVYSLYGSYTNIFAPDGFRDINRNFLPPTEGDSYEAGVKAAYFGGALNLTAAVFMIQQKNFHQFAGFDPVTNNNYYRSIDGVTSKGFELELAGQLAPGLQVYAGYTHTHARTSDGALVYSFIQTTAPQNLVKLFTTYRLPDQWDRWTIGGGVRWQDTIHGYVNSNPFGVRQELAQGGVFLLDLMARFRLTDQIDITFNATNLLNQKYYSVFGNYDTGVYGEPQRFTVSTKFQF</sequence>
<comment type="similarity">
    <text evidence="2 14 15">Belongs to the TonB-dependent receptor family.</text>
</comment>
<evidence type="ECO:0000256" key="5">
    <source>
        <dbReference type="ARBA" id="ARBA00022496"/>
    </source>
</evidence>
<keyword evidence="12 18" id="KW-0675">Receptor</keyword>
<keyword evidence="7" id="KW-0732">Signal</keyword>
<dbReference type="InterPro" id="IPR011662">
    <property type="entry name" value="Secretin/TonB_short_N"/>
</dbReference>
<evidence type="ECO:0000256" key="7">
    <source>
        <dbReference type="ARBA" id="ARBA00022729"/>
    </source>
</evidence>
<keyword evidence="9" id="KW-0406">Ion transport</keyword>
<keyword evidence="8" id="KW-0408">Iron</keyword>
<dbReference type="GO" id="GO:0038023">
    <property type="term" value="F:signaling receptor activity"/>
    <property type="evidence" value="ECO:0007669"/>
    <property type="project" value="InterPro"/>
</dbReference>
<evidence type="ECO:0000256" key="16">
    <source>
        <dbReference type="SAM" id="MobiDB-lite"/>
    </source>
</evidence>
<evidence type="ECO:0000256" key="3">
    <source>
        <dbReference type="ARBA" id="ARBA00022448"/>
    </source>
</evidence>
<organism evidence="18 19">
    <name type="scientific">Nitrobacter winogradskyi</name>
    <name type="common">Nitrobacter agilis</name>
    <dbReference type="NCBI Taxonomy" id="913"/>
    <lineage>
        <taxon>Bacteria</taxon>
        <taxon>Pseudomonadati</taxon>
        <taxon>Pseudomonadota</taxon>
        <taxon>Alphaproteobacteria</taxon>
        <taxon>Hyphomicrobiales</taxon>
        <taxon>Nitrobacteraceae</taxon>
        <taxon>Nitrobacter</taxon>
    </lineage>
</organism>
<evidence type="ECO:0000256" key="15">
    <source>
        <dbReference type="RuleBase" id="RU003357"/>
    </source>
</evidence>
<dbReference type="NCBIfam" id="TIGR01783">
    <property type="entry name" value="TonB-siderophor"/>
    <property type="match status" value="1"/>
</dbReference>
<dbReference type="PROSITE" id="PS52016">
    <property type="entry name" value="TONB_DEPENDENT_REC_3"/>
    <property type="match status" value="1"/>
</dbReference>
<dbReference type="PANTHER" id="PTHR32552:SF74">
    <property type="entry name" value="HYDROXAMATE SIDEROPHORE RECEPTOR FHUE"/>
    <property type="match status" value="1"/>
</dbReference>
<dbReference type="Gene3D" id="2.40.170.20">
    <property type="entry name" value="TonB-dependent receptor, beta-barrel domain"/>
    <property type="match status" value="1"/>
</dbReference>
<gene>
    <name evidence="18" type="ORF">NWI01_30840</name>
</gene>
<evidence type="ECO:0000256" key="9">
    <source>
        <dbReference type="ARBA" id="ARBA00023065"/>
    </source>
</evidence>
<dbReference type="InterPro" id="IPR000531">
    <property type="entry name" value="Beta-barrel_TonB"/>
</dbReference>
<feature type="region of interest" description="Disordered" evidence="16">
    <location>
        <begin position="104"/>
        <end position="135"/>
    </location>
</feature>
<evidence type="ECO:0000256" key="1">
    <source>
        <dbReference type="ARBA" id="ARBA00004571"/>
    </source>
</evidence>
<evidence type="ECO:0000313" key="19">
    <source>
        <dbReference type="Proteomes" id="UP000318825"/>
    </source>
</evidence>
<dbReference type="SMART" id="SM00965">
    <property type="entry name" value="STN"/>
    <property type="match status" value="1"/>
</dbReference>